<evidence type="ECO:0000259" key="3">
    <source>
        <dbReference type="PROSITE" id="PS50958"/>
    </source>
</evidence>
<dbReference type="InterPro" id="IPR036024">
    <property type="entry name" value="Somatomedin_B-like_dom_sf"/>
</dbReference>
<evidence type="ECO:0000313" key="4">
    <source>
        <dbReference type="EMBL" id="CAG5094877.1"/>
    </source>
</evidence>
<keyword evidence="1" id="KW-1015">Disulfide bond</keyword>
<sequence length="401" mass="44603">MGVPCEEQSTESTGVWKRDCFCDVSCIEFQDCCRDHEEICEPVLLTTPASTTFTYETTESTEPSREGASCASRSSSESLCPSGPVDNINMGSDCYGCVPELVEIGIPCYRQPTINKAEWTSSITDGYGKRDCFCDQACESFGDCCFDHKEVCKPLFEEKGTSTDSTDVAVRRCSPKCHRQEFISSLTNLGNPQYKLDAECQPDGLFDIWTVICTDPEGILPEIRQEGPPSIRLKTEKIATLCLADRTIQCGERTQEPEVVECNCDESALREQMGQNVELACSEVINFKKEKWYANCPGETPKLMTFKMCKASSLGCESDQTESEENDCVLKENQILPYVSIEGTRVDVNAICDGVSDGLDKWTLYCDANSNGELDDDESRQSYKLKQNPAKIRKKGVKINC</sequence>
<dbReference type="EMBL" id="OU015569">
    <property type="protein sequence ID" value="CAG5094877.1"/>
    <property type="molecule type" value="Genomic_DNA"/>
</dbReference>
<dbReference type="PROSITE" id="PS50958">
    <property type="entry name" value="SMB_2"/>
    <property type="match status" value="2"/>
</dbReference>
<accession>A0ABN7S8B5</accession>
<proteinExistence type="predicted"/>
<evidence type="ECO:0000256" key="1">
    <source>
        <dbReference type="ARBA" id="ARBA00023157"/>
    </source>
</evidence>
<organism evidence="4 5">
    <name type="scientific">Oikopleura dioica</name>
    <name type="common">Tunicate</name>
    <dbReference type="NCBI Taxonomy" id="34765"/>
    <lineage>
        <taxon>Eukaryota</taxon>
        <taxon>Metazoa</taxon>
        <taxon>Chordata</taxon>
        <taxon>Tunicata</taxon>
        <taxon>Appendicularia</taxon>
        <taxon>Copelata</taxon>
        <taxon>Oikopleuridae</taxon>
        <taxon>Oikopleura</taxon>
    </lineage>
</organism>
<dbReference type="SUPFAM" id="SSF90188">
    <property type="entry name" value="Somatomedin B domain"/>
    <property type="match status" value="2"/>
</dbReference>
<gene>
    <name evidence="4" type="ORF">OKIOD_LOCUS5489</name>
</gene>
<dbReference type="Pfam" id="PF01033">
    <property type="entry name" value="Somatomedin_B"/>
    <property type="match status" value="2"/>
</dbReference>
<feature type="domain" description="SMB" evidence="3">
    <location>
        <begin position="1"/>
        <end position="43"/>
    </location>
</feature>
<dbReference type="Proteomes" id="UP001158576">
    <property type="component" value="Chromosome XSR"/>
</dbReference>
<keyword evidence="5" id="KW-1185">Reference proteome</keyword>
<evidence type="ECO:0000256" key="2">
    <source>
        <dbReference type="SAM" id="MobiDB-lite"/>
    </source>
</evidence>
<dbReference type="Gene3D" id="4.10.410.20">
    <property type="match status" value="2"/>
</dbReference>
<name>A0ABN7S8B5_OIKDI</name>
<evidence type="ECO:0000313" key="5">
    <source>
        <dbReference type="Proteomes" id="UP001158576"/>
    </source>
</evidence>
<protein>
    <submittedName>
        <fullName evidence="4">Oidioi.mRNA.OKI2018_I69.XSR.g13931.t1.cds</fullName>
    </submittedName>
</protein>
<dbReference type="InterPro" id="IPR001212">
    <property type="entry name" value="Somatomedin_B_dom"/>
</dbReference>
<feature type="region of interest" description="Disordered" evidence="2">
    <location>
        <begin position="55"/>
        <end position="78"/>
    </location>
</feature>
<feature type="domain" description="SMB" evidence="3">
    <location>
        <begin position="132"/>
        <end position="159"/>
    </location>
</feature>
<reference evidence="4 5" key="1">
    <citation type="submission" date="2021-04" db="EMBL/GenBank/DDBJ databases">
        <authorList>
            <person name="Bliznina A."/>
        </authorList>
    </citation>
    <scope>NUCLEOTIDE SEQUENCE [LARGE SCALE GENOMIC DNA]</scope>
</reference>